<reference evidence="1 2" key="1">
    <citation type="submission" date="2015-01" db="EMBL/GenBank/DDBJ databases">
        <title>Genome sequence of Mycobacterium llatzerense and Mycobacterium immunogenum recovered from brain abscess.</title>
        <authorList>
            <person name="Greninger A.L."/>
            <person name="Langelier C."/>
            <person name="Cunningham G."/>
            <person name="Chiu C.Y."/>
            <person name="Miller S."/>
        </authorList>
    </citation>
    <scope>NUCLEOTIDE SEQUENCE [LARGE SCALE GENOMIC DNA]</scope>
    <source>
        <strain evidence="1 2">CLUC14</strain>
    </source>
</reference>
<gene>
    <name evidence="1" type="ORF">TL10_26980</name>
</gene>
<evidence type="ECO:0008006" key="3">
    <source>
        <dbReference type="Google" id="ProtNLM"/>
    </source>
</evidence>
<dbReference type="GO" id="GO:0009306">
    <property type="term" value="P:protein secretion"/>
    <property type="evidence" value="ECO:0007669"/>
    <property type="project" value="InterPro"/>
</dbReference>
<dbReference type="AlphaFoldDB" id="A0A0D1LDI1"/>
<name>A0A0D1LDI1_9MYCO</name>
<evidence type="ECO:0000313" key="2">
    <source>
        <dbReference type="Proteomes" id="UP000032221"/>
    </source>
</evidence>
<dbReference type="EMBL" id="JXST01000058">
    <property type="protein sequence ID" value="KIU13946.1"/>
    <property type="molecule type" value="Genomic_DNA"/>
</dbReference>
<dbReference type="Proteomes" id="UP000032221">
    <property type="component" value="Unassembled WGS sequence"/>
</dbReference>
<protein>
    <recommendedName>
        <fullName evidence="3">ESX-1 secretion-associated protein EspA/EspE-like domain-containing protein</fullName>
    </recommendedName>
</protein>
<keyword evidence="2" id="KW-1185">Reference proteome</keyword>
<comment type="caution">
    <text evidence="1">The sequence shown here is derived from an EMBL/GenBank/DDBJ whole genome shotgun (WGS) entry which is preliminary data.</text>
</comment>
<dbReference type="PATRIC" id="fig|280871.6.peg.5593"/>
<organism evidence="1 2">
    <name type="scientific">Mycolicibacterium llatzerense</name>
    <dbReference type="NCBI Taxonomy" id="280871"/>
    <lineage>
        <taxon>Bacteria</taxon>
        <taxon>Bacillati</taxon>
        <taxon>Actinomycetota</taxon>
        <taxon>Actinomycetes</taxon>
        <taxon>Mycobacteriales</taxon>
        <taxon>Mycobacteriaceae</taxon>
        <taxon>Mycolicibacterium</taxon>
    </lineage>
</organism>
<sequence>MVAQEKSTAILSDADNQVATALSQEAGEINEVRRKLDSQHNWLADYGNFTQTFGIIPVVGKEIQYVLETMAVTFVLNDTAHIMWDMHNNANSHAAVVRGAHDLYQTAAASATQSDSANDFDPQSNSAEQRVITPAAIRALAGVQGIAEKSAAESTVLTAGVSANVGQTHGFICAVTKKAVKEAEAERATAGKNLEGVCKELGGKLQHAAGRYEQADADGKANIDKQMPPR</sequence>
<dbReference type="Pfam" id="PF10824">
    <property type="entry name" value="T7SS_ESX_EspC"/>
    <property type="match status" value="1"/>
</dbReference>
<accession>A0A0D1LDI1</accession>
<evidence type="ECO:0000313" key="1">
    <source>
        <dbReference type="EMBL" id="KIU13946.1"/>
    </source>
</evidence>
<proteinExistence type="predicted"/>
<dbReference type="InterPro" id="IPR022536">
    <property type="entry name" value="EspC"/>
</dbReference>